<evidence type="ECO:0000313" key="2">
    <source>
        <dbReference type="EMBL" id="SFO89483.1"/>
    </source>
</evidence>
<evidence type="ECO:0000256" key="1">
    <source>
        <dbReference type="RuleBase" id="RU000363"/>
    </source>
</evidence>
<dbReference type="OrthoDB" id="5786478at2"/>
<evidence type="ECO:0000313" key="3">
    <source>
        <dbReference type="Proteomes" id="UP000182692"/>
    </source>
</evidence>
<sequence>MQTLFITGGNRGIGLELVKQSLKNKDAILATYRGDTPPELPLTQDEKNRLTWLRLDVTNATDLAHLPDVLANQHIDILINNAGVIGPDRQSYNDMDTRGWLHTFEVNTIAPLMVMNALLKNLSLSSSPRVVTVSSQMGALHRESTGMIAYRSSKAAINKVMQVLSLELKAQKIVVCPVHPGWVQTDMGGSEADITAEQSASGILLLAHRLTMQDSGKFFTWEGKEHVW</sequence>
<dbReference type="AlphaFoldDB" id="A0A1I5KWZ8"/>
<dbReference type="Gene3D" id="3.40.50.720">
    <property type="entry name" value="NAD(P)-binding Rossmann-like Domain"/>
    <property type="match status" value="1"/>
</dbReference>
<dbReference type="EMBL" id="FOWR01000004">
    <property type="protein sequence ID" value="SFO89483.1"/>
    <property type="molecule type" value="Genomic_DNA"/>
</dbReference>
<dbReference type="GeneID" id="35872646"/>
<dbReference type="PRINTS" id="PR00080">
    <property type="entry name" value="SDRFAMILY"/>
</dbReference>
<dbReference type="InterPro" id="IPR052184">
    <property type="entry name" value="SDR_enzymes"/>
</dbReference>
<dbReference type="CDD" id="cd05325">
    <property type="entry name" value="carb_red_sniffer_like_SDR_c"/>
    <property type="match status" value="1"/>
</dbReference>
<dbReference type="InterPro" id="IPR036291">
    <property type="entry name" value="NAD(P)-bd_dom_sf"/>
</dbReference>
<comment type="similarity">
    <text evidence="1">Belongs to the short-chain dehydrogenases/reductases (SDR) family.</text>
</comment>
<organism evidence="2 3">
    <name type="scientific">Enterovibrio norvegicus DSM 15893</name>
    <dbReference type="NCBI Taxonomy" id="1121869"/>
    <lineage>
        <taxon>Bacteria</taxon>
        <taxon>Pseudomonadati</taxon>
        <taxon>Pseudomonadota</taxon>
        <taxon>Gammaproteobacteria</taxon>
        <taxon>Vibrionales</taxon>
        <taxon>Vibrionaceae</taxon>
        <taxon>Enterovibrio</taxon>
    </lineage>
</organism>
<accession>A0A1I5KWZ8</accession>
<dbReference type="Proteomes" id="UP000182692">
    <property type="component" value="Unassembled WGS sequence"/>
</dbReference>
<dbReference type="PANTHER" id="PTHR45458">
    <property type="entry name" value="SHORT-CHAIN DEHYDROGENASE/REDUCTASE SDR"/>
    <property type="match status" value="1"/>
</dbReference>
<dbReference type="GO" id="GO:0016616">
    <property type="term" value="F:oxidoreductase activity, acting on the CH-OH group of donors, NAD or NADP as acceptor"/>
    <property type="evidence" value="ECO:0007669"/>
    <property type="project" value="TreeGrafter"/>
</dbReference>
<dbReference type="PRINTS" id="PR00081">
    <property type="entry name" value="GDHRDH"/>
</dbReference>
<reference evidence="2 3" key="1">
    <citation type="submission" date="2016-10" db="EMBL/GenBank/DDBJ databases">
        <authorList>
            <person name="de Groot N.N."/>
        </authorList>
    </citation>
    <scope>NUCLEOTIDE SEQUENCE [LARGE SCALE GENOMIC DNA]</scope>
    <source>
        <strain evidence="2 3">DSM 15893</strain>
    </source>
</reference>
<dbReference type="Pfam" id="PF00106">
    <property type="entry name" value="adh_short"/>
    <property type="match status" value="1"/>
</dbReference>
<proteinExistence type="inferred from homology"/>
<dbReference type="SUPFAM" id="SSF51735">
    <property type="entry name" value="NAD(P)-binding Rossmann-fold domains"/>
    <property type="match status" value="1"/>
</dbReference>
<dbReference type="InterPro" id="IPR002347">
    <property type="entry name" value="SDR_fam"/>
</dbReference>
<dbReference type="STRING" id="1121869.SAMN03084138_00783"/>
<gene>
    <name evidence="2" type="ORF">SAMN03084138_00783</name>
</gene>
<dbReference type="RefSeq" id="WP_074925382.1">
    <property type="nucleotide sequence ID" value="NZ_FOWR01000004.1"/>
</dbReference>
<protein>
    <submittedName>
        <fullName evidence="2">NAD(P)-dependent dehydrogenase, short-chain alcohol dehydrogenase family</fullName>
    </submittedName>
</protein>
<name>A0A1I5KWZ8_9GAMM</name>
<dbReference type="PANTHER" id="PTHR45458:SF1">
    <property type="entry name" value="SHORT CHAIN DEHYDROGENASE"/>
    <property type="match status" value="1"/>
</dbReference>